<keyword evidence="4" id="KW-1185">Reference proteome</keyword>
<name>A0AAN6NIM1_9PEZI</name>
<organism evidence="3 4">
    <name type="scientific">Diplogelasinospora grovesii</name>
    <dbReference type="NCBI Taxonomy" id="303347"/>
    <lineage>
        <taxon>Eukaryota</taxon>
        <taxon>Fungi</taxon>
        <taxon>Dikarya</taxon>
        <taxon>Ascomycota</taxon>
        <taxon>Pezizomycotina</taxon>
        <taxon>Sordariomycetes</taxon>
        <taxon>Sordariomycetidae</taxon>
        <taxon>Sordariales</taxon>
        <taxon>Diplogelasinosporaceae</taxon>
        <taxon>Diplogelasinospora</taxon>
    </lineage>
</organism>
<feature type="coiled-coil region" evidence="1">
    <location>
        <begin position="177"/>
        <end position="207"/>
    </location>
</feature>
<gene>
    <name evidence="3" type="ORF">QBC46DRAFT_372301</name>
</gene>
<dbReference type="InterPro" id="IPR058940">
    <property type="entry name" value="mS26_fungi"/>
</dbReference>
<protein>
    <submittedName>
        <fullName evidence="3">Uncharacterized protein</fullName>
    </submittedName>
</protein>
<dbReference type="Pfam" id="PF26163">
    <property type="entry name" value="mS26"/>
    <property type="match status" value="1"/>
</dbReference>
<evidence type="ECO:0000256" key="1">
    <source>
        <dbReference type="SAM" id="Coils"/>
    </source>
</evidence>
<feature type="region of interest" description="Disordered" evidence="2">
    <location>
        <begin position="33"/>
        <end position="60"/>
    </location>
</feature>
<feature type="region of interest" description="Disordered" evidence="2">
    <location>
        <begin position="94"/>
        <end position="117"/>
    </location>
</feature>
<accession>A0AAN6NIM1</accession>
<evidence type="ECO:0000256" key="2">
    <source>
        <dbReference type="SAM" id="MobiDB-lite"/>
    </source>
</evidence>
<proteinExistence type="predicted"/>
<reference evidence="4" key="1">
    <citation type="journal article" date="2023" name="Mol. Phylogenet. Evol.">
        <title>Genome-scale phylogeny and comparative genomics of the fungal order Sordariales.</title>
        <authorList>
            <person name="Hensen N."/>
            <person name="Bonometti L."/>
            <person name="Westerberg I."/>
            <person name="Brannstrom I.O."/>
            <person name="Guillou S."/>
            <person name="Cros-Aarteil S."/>
            <person name="Calhoun S."/>
            <person name="Haridas S."/>
            <person name="Kuo A."/>
            <person name="Mondo S."/>
            <person name="Pangilinan J."/>
            <person name="Riley R."/>
            <person name="LaButti K."/>
            <person name="Andreopoulos B."/>
            <person name="Lipzen A."/>
            <person name="Chen C."/>
            <person name="Yan M."/>
            <person name="Daum C."/>
            <person name="Ng V."/>
            <person name="Clum A."/>
            <person name="Steindorff A."/>
            <person name="Ohm R.A."/>
            <person name="Martin F."/>
            <person name="Silar P."/>
            <person name="Natvig D.O."/>
            <person name="Lalanne C."/>
            <person name="Gautier V."/>
            <person name="Ament-Velasquez S.L."/>
            <person name="Kruys A."/>
            <person name="Hutchinson M.I."/>
            <person name="Powell A.J."/>
            <person name="Barry K."/>
            <person name="Miller A.N."/>
            <person name="Grigoriev I.V."/>
            <person name="Debuchy R."/>
            <person name="Gladieux P."/>
            <person name="Hiltunen Thoren M."/>
            <person name="Johannesson H."/>
        </authorList>
    </citation>
    <scope>NUCLEOTIDE SEQUENCE [LARGE SCALE GENOMIC DNA]</scope>
    <source>
        <strain evidence="4">CBS 340.73</strain>
    </source>
</reference>
<dbReference type="CDD" id="cd23703">
    <property type="entry name" value="mS26_PET12"/>
    <property type="match status" value="1"/>
</dbReference>
<dbReference type="AlphaFoldDB" id="A0AAN6NIM1"/>
<feature type="compositionally biased region" description="Basic and acidic residues" evidence="2">
    <location>
        <begin position="101"/>
        <end position="116"/>
    </location>
</feature>
<dbReference type="EMBL" id="MU853755">
    <property type="protein sequence ID" value="KAK3945463.1"/>
    <property type="molecule type" value="Genomic_DNA"/>
</dbReference>
<sequence length="302" mass="33261">MPPSLPRPTICRASSLATATRCFTTSASRALPAAIPPESPKFIKVPEPPQSSEPRLPYVKGHLPVPREIFDKREGSVKVEPGYVDRISPRSVAELSGLPPKNEHEARRRQMAESRRQSLAAGLKGLWERKQKKDTALARRTQANYLRNKRAAMAPEPLDEFLTRPTVRSSTANVTTVDANSDRFEQAEAARQEAERLAALKSEARRDALAQLYVAAGDFVITESELEEKIDKEFKKDSHAFGRVDGGQSMWDMQRAPISVGQMQAELAGKSENLFVSGKSGSTKTAARQKIVAEELTGGKLI</sequence>
<evidence type="ECO:0000313" key="3">
    <source>
        <dbReference type="EMBL" id="KAK3945463.1"/>
    </source>
</evidence>
<keyword evidence="1" id="KW-0175">Coiled coil</keyword>
<evidence type="ECO:0000313" key="4">
    <source>
        <dbReference type="Proteomes" id="UP001303473"/>
    </source>
</evidence>
<dbReference type="Proteomes" id="UP001303473">
    <property type="component" value="Unassembled WGS sequence"/>
</dbReference>
<comment type="caution">
    <text evidence="3">The sequence shown here is derived from an EMBL/GenBank/DDBJ whole genome shotgun (WGS) entry which is preliminary data.</text>
</comment>